<evidence type="ECO:0000313" key="1">
    <source>
        <dbReference type="EMBL" id="EEV25114.1"/>
    </source>
</evidence>
<proteinExistence type="predicted"/>
<sequence>MKRFASGGYFLEKFLDKKTTFFIILFSKMNVKGVE</sequence>
<accession>A0ABP2GT90</accession>
<evidence type="ECO:0000313" key="2">
    <source>
        <dbReference type="Proteomes" id="UP000003394"/>
    </source>
</evidence>
<gene>
    <name evidence="1" type="ORF">AM202_02790</name>
</gene>
<comment type="caution">
    <text evidence="1">The sequence shown here is derived from an EMBL/GenBank/DDBJ whole genome shotgun (WGS) entry which is preliminary data.</text>
</comment>
<organism evidence="1 2">
    <name type="scientific">Actinobacillus minor 202</name>
    <dbReference type="NCBI Taxonomy" id="591023"/>
    <lineage>
        <taxon>Bacteria</taxon>
        <taxon>Pseudomonadati</taxon>
        <taxon>Pseudomonadota</taxon>
        <taxon>Gammaproteobacteria</taxon>
        <taxon>Pasteurellales</taxon>
        <taxon>Pasteurellaceae</taxon>
        <taxon>Actinobacillus</taxon>
    </lineage>
</organism>
<keyword evidence="2" id="KW-1185">Reference proteome</keyword>
<dbReference type="EMBL" id="ACFT01000095">
    <property type="protein sequence ID" value="EEV25114.1"/>
    <property type="molecule type" value="Genomic_DNA"/>
</dbReference>
<name>A0ABP2GT90_9PAST</name>
<protein>
    <submittedName>
        <fullName evidence="1">Uncharacterized protein</fullName>
    </submittedName>
</protein>
<reference evidence="1 2" key="1">
    <citation type="journal article" date="2010" name="Vet. Microbiol.">
        <title>Production of haemolysins by strains of the Actinobacillus minor/porcitonsillarum complex.</title>
        <authorList>
            <person name="Arya G."/>
            <person name="Niven D.F."/>
        </authorList>
    </citation>
    <scope>NUCLEOTIDE SEQUENCE [LARGE SCALE GENOMIC DNA]</scope>
    <source>
        <strain evidence="2">strain 202</strain>
    </source>
</reference>
<dbReference type="Proteomes" id="UP000003394">
    <property type="component" value="Unassembled WGS sequence"/>
</dbReference>